<evidence type="ECO:0000256" key="3">
    <source>
        <dbReference type="ARBA" id="ARBA00023082"/>
    </source>
</evidence>
<feature type="domain" description="PhyR sigma2" evidence="7">
    <location>
        <begin position="7"/>
        <end position="60"/>
    </location>
</feature>
<gene>
    <name evidence="8" type="ORF">JL2886_03025</name>
    <name evidence="9" type="ORF">PXK24_06685</name>
</gene>
<accession>A0A1B0ZUW9</accession>
<evidence type="ECO:0000313" key="9">
    <source>
        <dbReference type="EMBL" id="MDE4165373.1"/>
    </source>
</evidence>
<dbReference type="Gene3D" id="1.10.1740.10">
    <property type="match status" value="1"/>
</dbReference>
<dbReference type="Gene3D" id="1.10.10.10">
    <property type="entry name" value="Winged helix-like DNA-binding domain superfamily/Winged helix DNA-binding domain"/>
    <property type="match status" value="1"/>
</dbReference>
<dbReference type="InterPro" id="IPR036388">
    <property type="entry name" value="WH-like_DNA-bd_sf"/>
</dbReference>
<dbReference type="Pfam" id="PF08281">
    <property type="entry name" value="Sigma70_r4_2"/>
    <property type="match status" value="1"/>
</dbReference>
<feature type="region of interest" description="Disordered" evidence="5">
    <location>
        <begin position="154"/>
        <end position="174"/>
    </location>
</feature>
<proteinExistence type="inferred from homology"/>
<dbReference type="NCBIfam" id="TIGR02937">
    <property type="entry name" value="sigma70-ECF"/>
    <property type="match status" value="1"/>
</dbReference>
<dbReference type="SUPFAM" id="SSF88659">
    <property type="entry name" value="Sigma3 and sigma4 domains of RNA polymerase sigma factors"/>
    <property type="match status" value="1"/>
</dbReference>
<feature type="domain" description="RNA polymerase sigma factor 70 region 4 type 2" evidence="6">
    <location>
        <begin position="101"/>
        <end position="152"/>
    </location>
</feature>
<keyword evidence="10" id="KW-1185">Reference proteome</keyword>
<dbReference type="Proteomes" id="UP001218364">
    <property type="component" value="Unassembled WGS sequence"/>
</dbReference>
<keyword evidence="2" id="KW-0805">Transcription regulation</keyword>
<organism evidence="8 10">
    <name type="scientific">Phaeobacter gallaeciensis</name>
    <dbReference type="NCBI Taxonomy" id="60890"/>
    <lineage>
        <taxon>Bacteria</taxon>
        <taxon>Pseudomonadati</taxon>
        <taxon>Pseudomonadota</taxon>
        <taxon>Alphaproteobacteria</taxon>
        <taxon>Rhodobacterales</taxon>
        <taxon>Roseobacteraceae</taxon>
        <taxon>Phaeobacter</taxon>
    </lineage>
</organism>
<reference evidence="8 10" key="1">
    <citation type="submission" date="2016-04" db="EMBL/GenBank/DDBJ databases">
        <authorList>
            <person name="Evans L.H."/>
            <person name="Alamgir A."/>
            <person name="Owens N."/>
            <person name="Weber N.D."/>
            <person name="Virtaneva K."/>
            <person name="Barbian K."/>
            <person name="Babar A."/>
            <person name="Rosenke K."/>
        </authorList>
    </citation>
    <scope>NUCLEOTIDE SEQUENCE [LARGE SCALE GENOMIC DNA]</scope>
    <source>
        <strain evidence="8 10">JL2886</strain>
    </source>
</reference>
<name>A0A1B0ZUW9_9RHOB</name>
<dbReference type="SUPFAM" id="SSF88946">
    <property type="entry name" value="Sigma2 domain of RNA polymerase sigma factors"/>
    <property type="match status" value="1"/>
</dbReference>
<evidence type="ECO:0000256" key="1">
    <source>
        <dbReference type="ARBA" id="ARBA00010641"/>
    </source>
</evidence>
<dbReference type="RefSeq" id="WP_065272660.1">
    <property type="nucleotide sequence ID" value="NZ_CP015124.1"/>
</dbReference>
<reference evidence="9 11" key="2">
    <citation type="submission" date="2023-02" db="EMBL/GenBank/DDBJ databases">
        <title>Population genomics of bacteria associated with diatom.</title>
        <authorList>
            <person name="Xie J."/>
            <person name="Wang H."/>
        </authorList>
    </citation>
    <scope>NUCLEOTIDE SEQUENCE [LARGE SCALE GENOMIC DNA]</scope>
    <source>
        <strain evidence="9 11">PT47_8</strain>
    </source>
</reference>
<dbReference type="PATRIC" id="fig|60890.4.peg.2949"/>
<dbReference type="InterPro" id="IPR039425">
    <property type="entry name" value="RNA_pol_sigma-70-like"/>
</dbReference>
<dbReference type="CDD" id="cd06171">
    <property type="entry name" value="Sigma70_r4"/>
    <property type="match status" value="1"/>
</dbReference>
<evidence type="ECO:0000256" key="4">
    <source>
        <dbReference type="ARBA" id="ARBA00023163"/>
    </source>
</evidence>
<dbReference type="InterPro" id="IPR013324">
    <property type="entry name" value="RNA_pol_sigma_r3/r4-like"/>
</dbReference>
<evidence type="ECO:0000259" key="6">
    <source>
        <dbReference type="Pfam" id="PF08281"/>
    </source>
</evidence>
<dbReference type="InterPro" id="IPR013325">
    <property type="entry name" value="RNA_pol_sigma_r2"/>
</dbReference>
<keyword evidence="4" id="KW-0804">Transcription</keyword>
<evidence type="ECO:0000313" key="8">
    <source>
        <dbReference type="EMBL" id="ANP37911.1"/>
    </source>
</evidence>
<dbReference type="PANTHER" id="PTHR43133">
    <property type="entry name" value="RNA POLYMERASE ECF-TYPE SIGMA FACTO"/>
    <property type="match status" value="1"/>
</dbReference>
<dbReference type="EMBL" id="JARCJK010000002">
    <property type="protein sequence ID" value="MDE4165373.1"/>
    <property type="molecule type" value="Genomic_DNA"/>
</dbReference>
<dbReference type="GO" id="GO:0003677">
    <property type="term" value="F:DNA binding"/>
    <property type="evidence" value="ECO:0007669"/>
    <property type="project" value="InterPro"/>
</dbReference>
<protein>
    <submittedName>
        <fullName evidence="8 9">RNA polymerase sigma factor</fullName>
    </submittedName>
</protein>
<comment type="similarity">
    <text evidence="1">Belongs to the sigma-70 factor family. ECF subfamily.</text>
</comment>
<dbReference type="Pfam" id="PF22029">
    <property type="entry name" value="PhyR_sigma2"/>
    <property type="match status" value="1"/>
</dbReference>
<sequence length="174" mass="19273">MTDLDKIEAQIPALRRYAHALMRDAEAGDDLVQDCLERAVAKLHQRRPDGALRAWLFRILINRHRDLMRRAPRPGHLIAVDELPSEPSRPAGQEAHIALRETEAAIARLPEDQRRALLLVALDGATFDEAATMLDIPRGTLMSRLARARASLRTMTGRGGATSAAPKPTGRPNR</sequence>
<dbReference type="InterPro" id="IPR014284">
    <property type="entry name" value="RNA_pol_sigma-70_dom"/>
</dbReference>
<dbReference type="InterPro" id="IPR013249">
    <property type="entry name" value="RNA_pol_sigma70_r4_t2"/>
</dbReference>
<dbReference type="GO" id="GO:0016987">
    <property type="term" value="F:sigma factor activity"/>
    <property type="evidence" value="ECO:0007669"/>
    <property type="project" value="UniProtKB-KW"/>
</dbReference>
<evidence type="ECO:0000313" key="11">
    <source>
        <dbReference type="Proteomes" id="UP001218364"/>
    </source>
</evidence>
<dbReference type="AlphaFoldDB" id="A0A1B0ZUW9"/>
<dbReference type="Proteomes" id="UP000092565">
    <property type="component" value="Chromosome"/>
</dbReference>
<dbReference type="PANTHER" id="PTHR43133:SF25">
    <property type="entry name" value="RNA POLYMERASE SIGMA FACTOR RFAY-RELATED"/>
    <property type="match status" value="1"/>
</dbReference>
<dbReference type="OrthoDB" id="9803470at2"/>
<evidence type="ECO:0000313" key="10">
    <source>
        <dbReference type="Proteomes" id="UP000092565"/>
    </source>
</evidence>
<evidence type="ECO:0000256" key="5">
    <source>
        <dbReference type="SAM" id="MobiDB-lite"/>
    </source>
</evidence>
<evidence type="ECO:0000259" key="7">
    <source>
        <dbReference type="Pfam" id="PF22029"/>
    </source>
</evidence>
<dbReference type="InterPro" id="IPR053866">
    <property type="entry name" value="PhyR_sigma2"/>
</dbReference>
<dbReference type="EMBL" id="CP015124">
    <property type="protein sequence ID" value="ANP37911.1"/>
    <property type="molecule type" value="Genomic_DNA"/>
</dbReference>
<dbReference type="GO" id="GO:0006352">
    <property type="term" value="P:DNA-templated transcription initiation"/>
    <property type="evidence" value="ECO:0007669"/>
    <property type="project" value="InterPro"/>
</dbReference>
<evidence type="ECO:0000256" key="2">
    <source>
        <dbReference type="ARBA" id="ARBA00023015"/>
    </source>
</evidence>
<keyword evidence="3" id="KW-0731">Sigma factor</keyword>